<dbReference type="EMBL" id="JFBM01000023">
    <property type="protein sequence ID" value="KFU78567.1"/>
    <property type="molecule type" value="Genomic_DNA"/>
</dbReference>
<evidence type="ECO:0000313" key="3">
    <source>
        <dbReference type="Proteomes" id="UP000256220"/>
    </source>
</evidence>
<reference evidence="2 3" key="1">
    <citation type="journal article" date="2014" name="Genome Announc.">
        <title>Draft Genome Sequence of Amycolatopsis lurida NRRL 2430, Producer of the Glycopeptide Family Antibiotic Ristocetin.</title>
        <authorList>
            <person name="Kwun M.J."/>
            <person name="Hong H.J."/>
        </authorList>
    </citation>
    <scope>NUCLEOTIDE SEQUENCE [LARGE SCALE GENOMIC DNA]</scope>
    <source>
        <strain evidence="2 3">NRRL 2430</strain>
    </source>
</reference>
<protein>
    <submittedName>
        <fullName evidence="2">Uncharacterized protein</fullName>
    </submittedName>
</protein>
<organism evidence="2 3">
    <name type="scientific">Amycolatopsis lurida NRRL 2430</name>
    <dbReference type="NCBI Taxonomy" id="1460371"/>
    <lineage>
        <taxon>Bacteria</taxon>
        <taxon>Bacillati</taxon>
        <taxon>Actinomycetota</taxon>
        <taxon>Actinomycetes</taxon>
        <taxon>Pseudonocardiales</taxon>
        <taxon>Pseudonocardiaceae</taxon>
        <taxon>Amycolatopsis</taxon>
    </lineage>
</organism>
<evidence type="ECO:0000313" key="2">
    <source>
        <dbReference type="EMBL" id="KFU78567.1"/>
    </source>
</evidence>
<keyword evidence="3" id="KW-1185">Reference proteome</keyword>
<dbReference type="Proteomes" id="UP000256220">
    <property type="component" value="Unassembled WGS sequence"/>
</dbReference>
<feature type="region of interest" description="Disordered" evidence="1">
    <location>
        <begin position="25"/>
        <end position="62"/>
    </location>
</feature>
<proteinExistence type="predicted"/>
<name>A0A2P2FPC6_AMYLU</name>
<comment type="caution">
    <text evidence="2">The sequence shown here is derived from an EMBL/GenBank/DDBJ whole genome shotgun (WGS) entry which is preliminary data.</text>
</comment>
<dbReference type="AlphaFoldDB" id="A0A2P2FPC6"/>
<accession>A0A2P2FPC6</accession>
<gene>
    <name evidence="2" type="ORF">BB31_24210</name>
</gene>
<evidence type="ECO:0000256" key="1">
    <source>
        <dbReference type="SAM" id="MobiDB-lite"/>
    </source>
</evidence>
<sequence>MTRVNQPDSLLTELRDIKRRLRALETRSAALPPATAEAAPEPEEPHADDASSGGRPPGPGGP</sequence>
<dbReference type="RefSeq" id="WP_034315228.1">
    <property type="nucleotide sequence ID" value="NZ_JFBM01000023.1"/>
</dbReference>
<feature type="compositionally biased region" description="Low complexity" evidence="1">
    <location>
        <begin position="29"/>
        <end position="39"/>
    </location>
</feature>